<evidence type="ECO:0000313" key="2">
    <source>
        <dbReference type="EMBL" id="RYO27320.1"/>
    </source>
</evidence>
<evidence type="ECO:0000313" key="3">
    <source>
        <dbReference type="Proteomes" id="UP000293823"/>
    </source>
</evidence>
<sequence length="498" mass="56877">MEQLPRRLLDLSHDDHILTLDVQTWISTARATVDQLSDYCTLTYRWGKGPPDCMLSTEFTGEKVSFFESLPQTFKDAIIVARALKIRFIWIDAMCIVQPSAHGNFNDWNAEGPRMWLVYENAICNIAATCSGNPDEGFLSQVGTDYVIPCSIPQETEDGAAPPMFLPSMFASHAYYGSVFASSLNRRGWVAQERLLSRRILHFTEERVFWECQAFDAPDDDGTNDDDWFEHPSLLTFRKWLFFIEFYSMSDFTQLTDRLIALSSIARSVPVELFGTTYFAGIWGEHLVECLSWHAKDPCSVDLRRQYLAIAPSWSWASVPDGIMYPDVDIYDTKETLINFEGVSMSPSQPSNPYGNMEDGALKFRARMFSVSLPEENKRRERFEILDIEHVSSVSYRLSWDELQDPAMAKSVYHVVPLRMTCSDDAAVGYLVCLVVGLLPSASDKDYDDSRKIYRRIGWFELRVSWDVDGEYQWHEAPSDVLLAAIFPDITTQTIVIV</sequence>
<keyword evidence="3" id="KW-1185">Reference proteome</keyword>
<dbReference type="Pfam" id="PF06985">
    <property type="entry name" value="HET"/>
    <property type="match status" value="1"/>
</dbReference>
<comment type="caution">
    <text evidence="2">The sequence shown here is derived from an EMBL/GenBank/DDBJ whole genome shotgun (WGS) entry which is preliminary data.</text>
</comment>
<name>A0A4Q4PXG9_9PLEO</name>
<gene>
    <name evidence="2" type="ORF">AA0113_g12308</name>
</gene>
<dbReference type="OrthoDB" id="2958217at2759"/>
<accession>A0A4Q4PXG9</accession>
<dbReference type="AlphaFoldDB" id="A0A4Q4PXG9"/>
<evidence type="ECO:0000259" key="1">
    <source>
        <dbReference type="Pfam" id="PF06985"/>
    </source>
</evidence>
<dbReference type="EMBL" id="PEJP01000093">
    <property type="protein sequence ID" value="RYO27320.1"/>
    <property type="molecule type" value="Genomic_DNA"/>
</dbReference>
<feature type="domain" description="Heterokaryon incompatibility" evidence="1">
    <location>
        <begin position="39"/>
        <end position="193"/>
    </location>
</feature>
<organism evidence="2 3">
    <name type="scientific">Alternaria arborescens</name>
    <dbReference type="NCBI Taxonomy" id="156630"/>
    <lineage>
        <taxon>Eukaryota</taxon>
        <taxon>Fungi</taxon>
        <taxon>Dikarya</taxon>
        <taxon>Ascomycota</taxon>
        <taxon>Pezizomycotina</taxon>
        <taxon>Dothideomycetes</taxon>
        <taxon>Pleosporomycetidae</taxon>
        <taxon>Pleosporales</taxon>
        <taxon>Pleosporineae</taxon>
        <taxon>Pleosporaceae</taxon>
        <taxon>Alternaria</taxon>
        <taxon>Alternaria sect. Alternaria</taxon>
    </lineage>
</organism>
<dbReference type="Proteomes" id="UP000293823">
    <property type="component" value="Unassembled WGS sequence"/>
</dbReference>
<dbReference type="PANTHER" id="PTHR33112:SF10">
    <property type="entry name" value="TOL"/>
    <property type="match status" value="1"/>
</dbReference>
<dbReference type="InterPro" id="IPR010730">
    <property type="entry name" value="HET"/>
</dbReference>
<reference evidence="3" key="1">
    <citation type="journal article" date="2019" name="bioRxiv">
        <title>Genomics, evolutionary history and diagnostics of the Alternaria alternata species group including apple and Asian pear pathotypes.</title>
        <authorList>
            <person name="Armitage A.D."/>
            <person name="Cockerton H.M."/>
            <person name="Sreenivasaprasad S."/>
            <person name="Woodhall J.W."/>
            <person name="Lane C.R."/>
            <person name="Harrison R.J."/>
            <person name="Clarkson J.P."/>
        </authorList>
    </citation>
    <scope>NUCLEOTIDE SEQUENCE [LARGE SCALE GENOMIC DNA]</scope>
    <source>
        <strain evidence="3">RGR 97.0016</strain>
    </source>
</reference>
<proteinExistence type="predicted"/>
<protein>
    <recommendedName>
        <fullName evidence="1">Heterokaryon incompatibility domain-containing protein</fullName>
    </recommendedName>
</protein>
<dbReference type="PANTHER" id="PTHR33112">
    <property type="entry name" value="DOMAIN PROTEIN, PUTATIVE-RELATED"/>
    <property type="match status" value="1"/>
</dbReference>